<dbReference type="Proteomes" id="UP000248786">
    <property type="component" value="Unassembled WGS sequence"/>
</dbReference>
<feature type="signal peptide" evidence="2">
    <location>
        <begin position="1"/>
        <end position="21"/>
    </location>
</feature>
<evidence type="ECO:0000256" key="1">
    <source>
        <dbReference type="SAM" id="MobiDB-lite"/>
    </source>
</evidence>
<name>A0A328ESS6_9CHLR</name>
<feature type="chain" id="PRO_5016278882" evidence="2">
    <location>
        <begin position="22"/>
        <end position="66"/>
    </location>
</feature>
<gene>
    <name evidence="3" type="ORF">C1G86_0131</name>
</gene>
<evidence type="ECO:0000313" key="4">
    <source>
        <dbReference type="Proteomes" id="UP000248786"/>
    </source>
</evidence>
<protein>
    <submittedName>
        <fullName evidence="3">Putative lipoprotein</fullName>
    </submittedName>
</protein>
<dbReference type="PROSITE" id="PS51257">
    <property type="entry name" value="PROKAR_LIPOPROTEIN"/>
    <property type="match status" value="1"/>
</dbReference>
<reference evidence="3 4" key="1">
    <citation type="submission" date="2018-05" db="EMBL/GenBank/DDBJ databases">
        <title>Draft genome sequences of Dehalococcoides mccartyi strains RC and KS.</title>
        <authorList>
            <person name="Higgins S.A."/>
            <person name="Padilla-Crespo E."/>
            <person name="Loeffler F.E."/>
        </authorList>
    </citation>
    <scope>NUCLEOTIDE SEQUENCE [LARGE SCALE GENOMIC DNA]</scope>
    <source>
        <strain evidence="3 4">KS</strain>
    </source>
</reference>
<accession>A0A328ESS6</accession>
<comment type="caution">
    <text evidence="3">The sequence shown here is derived from an EMBL/GenBank/DDBJ whole genome shotgun (WGS) entry which is preliminary data.</text>
</comment>
<evidence type="ECO:0000256" key="2">
    <source>
        <dbReference type="SAM" id="SignalP"/>
    </source>
</evidence>
<feature type="region of interest" description="Disordered" evidence="1">
    <location>
        <begin position="34"/>
        <end position="66"/>
    </location>
</feature>
<evidence type="ECO:0000313" key="3">
    <source>
        <dbReference type="EMBL" id="RAL70583.1"/>
    </source>
</evidence>
<dbReference type="EMBL" id="QGLD01000008">
    <property type="protein sequence ID" value="RAL70583.1"/>
    <property type="molecule type" value="Genomic_DNA"/>
</dbReference>
<keyword evidence="3" id="KW-0449">Lipoprotein</keyword>
<proteinExistence type="predicted"/>
<sequence>MKRLMVLITGLLIVGCLSVFASCANDIDAEENQGNIPMEHGYPAKDPNAPEQPVQDPLPPESCGCG</sequence>
<organism evidence="3 4">
    <name type="scientific">Dehalococcoides mccartyi</name>
    <dbReference type="NCBI Taxonomy" id="61435"/>
    <lineage>
        <taxon>Bacteria</taxon>
        <taxon>Bacillati</taxon>
        <taxon>Chloroflexota</taxon>
        <taxon>Dehalococcoidia</taxon>
        <taxon>Dehalococcoidales</taxon>
        <taxon>Dehalococcoidaceae</taxon>
        <taxon>Dehalococcoides</taxon>
    </lineage>
</organism>
<keyword evidence="2" id="KW-0732">Signal</keyword>
<dbReference type="RefSeq" id="WP_015406770.1">
    <property type="nucleotide sequence ID" value="NZ_JSWM01000007.1"/>
</dbReference>
<dbReference type="AlphaFoldDB" id="A0A328ESS6"/>